<dbReference type="GO" id="GO:0016929">
    <property type="term" value="F:deSUMOylase activity"/>
    <property type="evidence" value="ECO:0007669"/>
    <property type="project" value="TreeGrafter"/>
</dbReference>
<evidence type="ECO:0000259" key="6">
    <source>
        <dbReference type="PROSITE" id="PS50600"/>
    </source>
</evidence>
<dbReference type="GO" id="GO:0005634">
    <property type="term" value="C:nucleus"/>
    <property type="evidence" value="ECO:0007669"/>
    <property type="project" value="TreeGrafter"/>
</dbReference>
<keyword evidence="7" id="KW-1185">Reference proteome</keyword>
<proteinExistence type="inferred from homology"/>
<dbReference type="RefSeq" id="XP_056857760.1">
    <property type="nucleotide sequence ID" value="XM_057001780.1"/>
</dbReference>
<evidence type="ECO:0000313" key="7">
    <source>
        <dbReference type="Proteomes" id="UP000504610"/>
    </source>
</evidence>
<comment type="similarity">
    <text evidence="1">Belongs to the peptidase C48 family.</text>
</comment>
<dbReference type="SUPFAM" id="SSF54001">
    <property type="entry name" value="Cysteine proteinases"/>
    <property type="match status" value="1"/>
</dbReference>
<sequence length="443" mass="50539">MKAFVTQLFEDNFSAMEKRLQKQMSETFEQMKSDLIASRKEASVEVEHGGPSPSKMVSVSVCVIVLYDIGLDFVVFYKEAFASPVKFSQDDDIFRGIGTQGVENLSQASHVPEVDPSQTDKEEDWWTPMTTARGSQAKDKTPPPSQWKKWSKGNGKGPQLSDTPLPQDDSPESQLYYFSEESWDRFTQWSMNPIPLQIGPTIFNSTVATRIEMDAYMFIWRVNTSLGRWGPTRVAFMSAIFNLQLNAAYNVFHPDKKSYQLPEFLLGYGRGELPSHGRTNLVWGVDIDRLYFPLFVNGNHWIAVTVNIIERKVEAFDCGGRRNKNKQFLEKFAHMIPRIVKAVAPPDRQKKQLLSPYTIVEVPMKKRLNKSCCDCGVYALKHLECLLLGVDISLVDDEINQGCRQKIGVELWEATQDPIFAEVMTQYVPSAWERSEVFDLEED</sequence>
<dbReference type="GeneID" id="130500168"/>
<keyword evidence="3" id="KW-0378">Hydrolase</keyword>
<dbReference type="InterPro" id="IPR038765">
    <property type="entry name" value="Papain-like_cys_pep_sf"/>
</dbReference>
<evidence type="ECO:0000256" key="5">
    <source>
        <dbReference type="SAM" id="MobiDB-lite"/>
    </source>
</evidence>
<dbReference type="PANTHER" id="PTHR12606">
    <property type="entry name" value="SENTRIN/SUMO-SPECIFIC PROTEASE"/>
    <property type="match status" value="1"/>
</dbReference>
<dbReference type="Gene3D" id="3.40.395.10">
    <property type="entry name" value="Adenoviral Proteinase, Chain A"/>
    <property type="match status" value="1"/>
</dbReference>
<dbReference type="GO" id="GO:0016926">
    <property type="term" value="P:protein desumoylation"/>
    <property type="evidence" value="ECO:0007669"/>
    <property type="project" value="TreeGrafter"/>
</dbReference>
<dbReference type="KEGG" id="rsz:130500168"/>
<name>A0A9W3CHX9_RAPSA</name>
<dbReference type="GO" id="GO:0006508">
    <property type="term" value="P:proteolysis"/>
    <property type="evidence" value="ECO:0007669"/>
    <property type="project" value="UniProtKB-KW"/>
</dbReference>
<evidence type="ECO:0000256" key="1">
    <source>
        <dbReference type="ARBA" id="ARBA00005234"/>
    </source>
</evidence>
<dbReference type="PANTHER" id="PTHR12606:SF149">
    <property type="entry name" value="UBIQUITIN-LIKE PROTEASE FAMILY PROFILE DOMAIN-CONTAINING PROTEIN"/>
    <property type="match status" value="1"/>
</dbReference>
<reference evidence="8 9" key="2">
    <citation type="submission" date="2025-04" db="UniProtKB">
        <authorList>
            <consortium name="RefSeq"/>
        </authorList>
    </citation>
    <scope>IDENTIFICATION</scope>
    <source>
        <tissue evidence="8 9">Leaf</tissue>
    </source>
</reference>
<evidence type="ECO:0000256" key="3">
    <source>
        <dbReference type="ARBA" id="ARBA00022801"/>
    </source>
</evidence>
<feature type="region of interest" description="Disordered" evidence="5">
    <location>
        <begin position="104"/>
        <end position="171"/>
    </location>
</feature>
<accession>A0A9W3CHX9</accession>
<evidence type="ECO:0000313" key="9">
    <source>
        <dbReference type="RefSeq" id="XP_056850901.1"/>
    </source>
</evidence>
<dbReference type="RefSeq" id="XP_056850898.1">
    <property type="nucleotide sequence ID" value="XM_056994918.1"/>
</dbReference>
<dbReference type="KEGG" id="rsz:130500171"/>
<evidence type="ECO:0000313" key="8">
    <source>
        <dbReference type="RefSeq" id="XP_056850898.1"/>
    </source>
</evidence>
<feature type="domain" description="Ubiquitin-like protease family profile" evidence="6">
    <location>
        <begin position="176"/>
        <end position="386"/>
    </location>
</feature>
<evidence type="ECO:0000256" key="4">
    <source>
        <dbReference type="ARBA" id="ARBA00022807"/>
    </source>
</evidence>
<dbReference type="PROSITE" id="PS50600">
    <property type="entry name" value="ULP_PROTEASE"/>
    <property type="match status" value="1"/>
</dbReference>
<reference evidence="7" key="1">
    <citation type="journal article" date="2019" name="Database">
        <title>The radish genome database (RadishGD): an integrated information resource for radish genomics.</title>
        <authorList>
            <person name="Yu H.J."/>
            <person name="Baek S."/>
            <person name="Lee Y.J."/>
            <person name="Cho A."/>
            <person name="Mun J.H."/>
        </authorList>
    </citation>
    <scope>NUCLEOTIDE SEQUENCE [LARGE SCALE GENOMIC DNA]</scope>
    <source>
        <strain evidence="7">cv. WK10039</strain>
    </source>
</reference>
<dbReference type="KEGG" id="rsz:108833888"/>
<evidence type="ECO:0000313" key="10">
    <source>
        <dbReference type="RefSeq" id="XP_056857760.1"/>
    </source>
</evidence>
<keyword evidence="4" id="KW-0788">Thiol protease</keyword>
<protein>
    <submittedName>
        <fullName evidence="10">Uncharacterized protein LOC108833888</fullName>
    </submittedName>
    <submittedName>
        <fullName evidence="8">Uncharacterized protein LOC130500168</fullName>
    </submittedName>
    <submittedName>
        <fullName evidence="9">Uncharacterized protein LOC130500171</fullName>
    </submittedName>
</protein>
<dbReference type="RefSeq" id="XP_056850901.1">
    <property type="nucleotide sequence ID" value="XM_056994921.1"/>
</dbReference>
<organism evidence="7 8">
    <name type="scientific">Raphanus sativus</name>
    <name type="common">Radish</name>
    <name type="synonym">Raphanus raphanistrum var. sativus</name>
    <dbReference type="NCBI Taxonomy" id="3726"/>
    <lineage>
        <taxon>Eukaryota</taxon>
        <taxon>Viridiplantae</taxon>
        <taxon>Streptophyta</taxon>
        <taxon>Embryophyta</taxon>
        <taxon>Tracheophyta</taxon>
        <taxon>Spermatophyta</taxon>
        <taxon>Magnoliopsida</taxon>
        <taxon>eudicotyledons</taxon>
        <taxon>Gunneridae</taxon>
        <taxon>Pentapetalae</taxon>
        <taxon>rosids</taxon>
        <taxon>malvids</taxon>
        <taxon>Brassicales</taxon>
        <taxon>Brassicaceae</taxon>
        <taxon>Brassiceae</taxon>
        <taxon>Raphanus</taxon>
    </lineage>
</organism>
<dbReference type="Pfam" id="PF02902">
    <property type="entry name" value="Peptidase_C48"/>
    <property type="match status" value="1"/>
</dbReference>
<dbReference type="Proteomes" id="UP000504610">
    <property type="component" value="Chromosome 9"/>
</dbReference>
<dbReference type="AlphaFoldDB" id="A0A9W3CHX9"/>
<dbReference type="InterPro" id="IPR003653">
    <property type="entry name" value="Peptidase_C48_C"/>
</dbReference>
<gene>
    <name evidence="8" type="primary">LOC130500168</name>
    <name evidence="10" type="synonym">LOC108833888</name>
    <name evidence="9" type="synonym">LOC130500171</name>
</gene>
<dbReference type="OrthoDB" id="1073279at2759"/>
<evidence type="ECO:0000256" key="2">
    <source>
        <dbReference type="ARBA" id="ARBA00022670"/>
    </source>
</evidence>
<keyword evidence="2" id="KW-0645">Protease</keyword>